<keyword evidence="4" id="KW-0833">Ubl conjugation pathway</keyword>
<keyword evidence="3" id="KW-0808">Transferase</keyword>
<dbReference type="AlphaFoldDB" id="A0A163M8Z4"/>
<dbReference type="GO" id="GO:0006511">
    <property type="term" value="P:ubiquitin-dependent protein catabolic process"/>
    <property type="evidence" value="ECO:0007669"/>
    <property type="project" value="TreeGrafter"/>
</dbReference>
<evidence type="ECO:0000259" key="7">
    <source>
        <dbReference type="PROSITE" id="PS50237"/>
    </source>
</evidence>
<dbReference type="Pfam" id="PF16558">
    <property type="entry name" value="AZUL"/>
    <property type="match status" value="1"/>
</dbReference>
<keyword evidence="6" id="KW-1133">Transmembrane helix</keyword>
<accession>A0A163M8Z4</accession>
<name>A0A163M8Z4_DIDRA</name>
<keyword evidence="8" id="KW-0436">Ligase</keyword>
<dbReference type="PROSITE" id="PS50237">
    <property type="entry name" value="HECT"/>
    <property type="match status" value="1"/>
</dbReference>
<evidence type="ECO:0000256" key="4">
    <source>
        <dbReference type="ARBA" id="ARBA00022786"/>
    </source>
</evidence>
<dbReference type="OrthoDB" id="5981550at2759"/>
<dbReference type="GO" id="GO:0016874">
    <property type="term" value="F:ligase activity"/>
    <property type="evidence" value="ECO:0007669"/>
    <property type="project" value="UniProtKB-KW"/>
</dbReference>
<dbReference type="GO" id="GO:0000209">
    <property type="term" value="P:protein polyubiquitination"/>
    <property type="evidence" value="ECO:0007669"/>
    <property type="project" value="InterPro"/>
</dbReference>
<evidence type="ECO:0000313" key="9">
    <source>
        <dbReference type="Proteomes" id="UP000076837"/>
    </source>
</evidence>
<evidence type="ECO:0000256" key="2">
    <source>
        <dbReference type="ARBA" id="ARBA00012485"/>
    </source>
</evidence>
<dbReference type="Gene3D" id="3.90.1750.10">
    <property type="entry name" value="Hect, E3 ligase catalytic domains"/>
    <property type="match status" value="1"/>
</dbReference>
<dbReference type="GO" id="GO:0061630">
    <property type="term" value="F:ubiquitin protein ligase activity"/>
    <property type="evidence" value="ECO:0007669"/>
    <property type="project" value="UniProtKB-EC"/>
</dbReference>
<dbReference type="EC" id="2.3.2.26" evidence="2"/>
<keyword evidence="6" id="KW-0472">Membrane</keyword>
<feature type="region of interest" description="Disordered" evidence="5">
    <location>
        <begin position="484"/>
        <end position="506"/>
    </location>
</feature>
<reference evidence="8 9" key="1">
    <citation type="journal article" date="2016" name="Sci. Rep.">
        <title>Draft genome sequencing and secretome analysis of fungal phytopathogen Ascochyta rabiei provides insight into the necrotrophic effector repertoire.</title>
        <authorList>
            <person name="Verma S."/>
            <person name="Gazara R.K."/>
            <person name="Nizam S."/>
            <person name="Parween S."/>
            <person name="Chattopadhyay D."/>
            <person name="Verma P.K."/>
        </authorList>
    </citation>
    <scope>NUCLEOTIDE SEQUENCE [LARGE SCALE GENOMIC DNA]</scope>
    <source>
        <strain evidence="8 9">ArDII</strain>
    </source>
</reference>
<feature type="compositionally biased region" description="Low complexity" evidence="5">
    <location>
        <begin position="17"/>
        <end position="29"/>
    </location>
</feature>
<dbReference type="InterPro" id="IPR035983">
    <property type="entry name" value="Hect_E3_ubiquitin_ligase"/>
</dbReference>
<comment type="catalytic activity">
    <reaction evidence="1">
        <text>S-ubiquitinyl-[E2 ubiquitin-conjugating enzyme]-L-cysteine + [acceptor protein]-L-lysine = [E2 ubiquitin-conjugating enzyme]-L-cysteine + N(6)-ubiquitinyl-[acceptor protein]-L-lysine.</text>
        <dbReference type="EC" id="2.3.2.26"/>
    </reaction>
</comment>
<dbReference type="SMART" id="SM00119">
    <property type="entry name" value="HECTc"/>
    <property type="match status" value="1"/>
</dbReference>
<keyword evidence="9" id="KW-1185">Reference proteome</keyword>
<evidence type="ECO:0000313" key="8">
    <source>
        <dbReference type="EMBL" id="KZM28505.1"/>
    </source>
</evidence>
<dbReference type="InterPro" id="IPR044611">
    <property type="entry name" value="E3A/B/C-like"/>
</dbReference>
<comment type="caution">
    <text evidence="8">The sequence shown here is derived from an EMBL/GenBank/DDBJ whole genome shotgun (WGS) entry which is preliminary data.</text>
</comment>
<dbReference type="InterPro" id="IPR042556">
    <property type="entry name" value="AZUL_sf"/>
</dbReference>
<dbReference type="PANTHER" id="PTHR45700:SF2">
    <property type="entry name" value="UBIQUITIN-PROTEIN LIGASE E3C"/>
    <property type="match status" value="1"/>
</dbReference>
<proteinExistence type="predicted"/>
<gene>
    <name evidence="8" type="ORF">ST47_g362</name>
</gene>
<dbReference type="InterPro" id="IPR000569">
    <property type="entry name" value="HECT_dom"/>
</dbReference>
<feature type="region of interest" description="Disordered" evidence="5">
    <location>
        <begin position="1"/>
        <end position="36"/>
    </location>
</feature>
<feature type="region of interest" description="Disordered" evidence="5">
    <location>
        <begin position="336"/>
        <end position="356"/>
    </location>
</feature>
<feature type="transmembrane region" description="Helical" evidence="6">
    <location>
        <begin position="896"/>
        <end position="920"/>
    </location>
</feature>
<dbReference type="EMBL" id="JYNV01000015">
    <property type="protein sequence ID" value="KZM28505.1"/>
    <property type="molecule type" value="Genomic_DNA"/>
</dbReference>
<protein>
    <recommendedName>
        <fullName evidence="2">HECT-type E3 ubiquitin transferase</fullName>
        <ecNumber evidence="2">2.3.2.26</ecNumber>
    </recommendedName>
</protein>
<dbReference type="SUPFAM" id="SSF56204">
    <property type="entry name" value="Hect, E3 ligase catalytic domain"/>
    <property type="match status" value="1"/>
</dbReference>
<dbReference type="FunFam" id="3.30.2410.10:FF:000003">
    <property type="entry name" value="probable E3 ubiquitin-protein ligase HERC4 isoform X1"/>
    <property type="match status" value="1"/>
</dbReference>
<evidence type="ECO:0000256" key="6">
    <source>
        <dbReference type="SAM" id="Phobius"/>
    </source>
</evidence>
<dbReference type="Gene3D" id="6.10.130.10">
    <property type="entry name" value="Ubiquitin-protein ligase E3A, N-terminal zinc-binding domain (AZUL)"/>
    <property type="match status" value="1"/>
</dbReference>
<dbReference type="PANTHER" id="PTHR45700">
    <property type="entry name" value="UBIQUITIN-PROTEIN LIGASE E3C"/>
    <property type="match status" value="1"/>
</dbReference>
<dbReference type="Proteomes" id="UP000076837">
    <property type="component" value="Unassembled WGS sequence"/>
</dbReference>
<dbReference type="STRING" id="5454.A0A163M8Z4"/>
<feature type="domain" description="HECT" evidence="7">
    <location>
        <begin position="826"/>
        <end position="1169"/>
    </location>
</feature>
<dbReference type="Gene3D" id="3.30.2410.10">
    <property type="entry name" value="Hect, E3 ligase catalytic domain"/>
    <property type="match status" value="1"/>
</dbReference>
<organism evidence="8 9">
    <name type="scientific">Didymella rabiei</name>
    <name type="common">Chickpea ascochyta blight fungus</name>
    <name type="synonym">Mycosphaerella rabiei</name>
    <dbReference type="NCBI Taxonomy" id="5454"/>
    <lineage>
        <taxon>Eukaryota</taxon>
        <taxon>Fungi</taxon>
        <taxon>Dikarya</taxon>
        <taxon>Ascomycota</taxon>
        <taxon>Pezizomycotina</taxon>
        <taxon>Dothideomycetes</taxon>
        <taxon>Pleosporomycetidae</taxon>
        <taxon>Pleosporales</taxon>
        <taxon>Pleosporineae</taxon>
        <taxon>Didymellaceae</taxon>
        <taxon>Ascochyta</taxon>
    </lineage>
</organism>
<dbReference type="Gene3D" id="3.30.2160.10">
    <property type="entry name" value="Hect, E3 ligase catalytic domain"/>
    <property type="match status" value="1"/>
</dbReference>
<feature type="compositionally biased region" description="Low complexity" evidence="5">
    <location>
        <begin position="484"/>
        <end position="498"/>
    </location>
</feature>
<feature type="region of interest" description="Disordered" evidence="5">
    <location>
        <begin position="262"/>
        <end position="282"/>
    </location>
</feature>
<dbReference type="InterPro" id="IPR032353">
    <property type="entry name" value="AZUL"/>
</dbReference>
<evidence type="ECO:0000256" key="1">
    <source>
        <dbReference type="ARBA" id="ARBA00000885"/>
    </source>
</evidence>
<evidence type="ECO:0000256" key="3">
    <source>
        <dbReference type="ARBA" id="ARBA00022679"/>
    </source>
</evidence>
<sequence>MTTSEGGPRCPRDEPKASSSSSTTPSDAPSEPRRRSSQLLEHRLGNVVDVQDPSRLIECSHLERQRQFQYLVRHYLAQILYGCKSAYCDTPTCLSCNKRGICKPYRPPTQLTARALAHYLASQSNPHRGLCPHELKVSPSTLGIEGAVDFSIGYGDRDDKDYAQHAQSTGRRRSVARAIDGRHQTRKDIKSIGQNLYDSFSLIYSYSKQIPGALWAFDALRAQSYVTHQGKRAGSPNDKPVTAHTYETASIVRQRSQQNLRAQSQAHAARTHSEVLSNGQQVHRVPYYRLSTPDQAHTTKNATSAPTDCTVDLPRMSISKTGRKSFTLGGSIVPPLAKAETRTPPMPAHQKATKPKHNVYVAPATSRLNCDLLDQLKDEVHYGQQQRGSAFLPAVGYDTARLQPARAFVNRSLFYTLSDAETLLQSFRDTNEAFQHSPLPHLDSDRLAHCFRDWDQRNGALIFDSLAIAVEALFTLPPELETQKSTSSKLSSNNNSTKDSTDKSESAAGSRYLSNYEAAHIVIICIHALTSSVPVGWPRSWAQLRSLRSWGVVVPSTTGNTDDSIDPYVNIIDALEYEPAVRLADRLLRGIGARTCFEHILSAMHKDPTSTAIEPINLEDTLTTILVQHLEVAEQVALNTKQKMKTASMLDKEPGWTVTATFIEWLKTMIIKRWNGNVEVNKWSSAGTAVMLLHEFYDKQRRLNIWSKMFRIPYLNEHLNKINDPVKFLDWKPQPNLLHILQYPELHPTDYLVRFFRTINLTSMVAQYDHTQHVQQMLRTLDVVLREPYLYMIKHRLKVTLNDYLVLDVSREEPLKDTLDQLWRQERKMLLKPLKVKLGQHEGEVGLDHGGVTYEFFRVVLGEAFAPDYGMFTIDPQTSVTWFQPGSLEPLWKFKMLGVLFSLAIYNGITLPVTFPLVFYNLMLNSRFKFLDDHTSIDYIRDGWPDLAKSFDTLLQWNDDNVADIFMRDYVFSYEVFGHKVDIDMTERKDNTSLPSETALVTNENRGAFVRDYVMHLILHSVRPQLRAFKKGFYTCLNPRGLELFTPRTLKKLVEGTQIISISDLRACATYEDYDAMHPTVRAFWDIVQGYTQEDASHLLEFVTASDRVPVTGYKSLTFNIVRMGGDSEQLPTSSTCFGKLYLPEYRDKDKMMKKLELAIQNAKGFGVV</sequence>
<dbReference type="Pfam" id="PF00632">
    <property type="entry name" value="HECT"/>
    <property type="match status" value="1"/>
</dbReference>
<keyword evidence="6" id="KW-0812">Transmembrane</keyword>
<evidence type="ECO:0000256" key="5">
    <source>
        <dbReference type="SAM" id="MobiDB-lite"/>
    </source>
</evidence>